<dbReference type="STRING" id="880071.Fleli_2223"/>
<dbReference type="REBASE" id="49145">
    <property type="entry name" value="R1.Fli6794ORF2225P"/>
</dbReference>
<accession>I4AKW6</accession>
<dbReference type="HOGENOM" id="CLU_1169279_0_0_10"/>
<dbReference type="EMBL" id="CP003345">
    <property type="protein sequence ID" value="AFM04601.1"/>
    <property type="molecule type" value="Genomic_DNA"/>
</dbReference>
<evidence type="ECO:0000313" key="2">
    <source>
        <dbReference type="Proteomes" id="UP000006054"/>
    </source>
</evidence>
<dbReference type="eggNOG" id="ENOG5032XJK">
    <property type="taxonomic scope" value="Bacteria"/>
</dbReference>
<gene>
    <name evidence="1" type="ordered locus">Fleli_2223</name>
</gene>
<sequence length="237" mass="26953">MTGFQNENEIIKALNGKNFANLNANLQKMVFKINDNKISNSITAKKYAGKDKADLSVILDGKESKISVKKGTGNSVHQEPIEGFIDFLSKEIENDNVVFDNMRHFIWGDETLDGKGNKENRISASDYKKKYPQKVALIQNYLDKYKAVLIERFLILGSVSNNKIDYLYYGTVEEGIICKTDDFLNYAIQNNCKSTINIGILSFQAWNRNINGGTKSEHKRGQIQLKWGTLKQDIRKI</sequence>
<dbReference type="Proteomes" id="UP000006054">
    <property type="component" value="Chromosome"/>
</dbReference>
<keyword evidence="2" id="KW-1185">Reference proteome</keyword>
<organism evidence="1 2">
    <name type="scientific">Bernardetia litoralis (strain ATCC 23117 / DSM 6794 / NBRC 15988 / NCIMB 1366 / Fx l1 / Sio-4)</name>
    <name type="common">Flexibacter litoralis</name>
    <dbReference type="NCBI Taxonomy" id="880071"/>
    <lineage>
        <taxon>Bacteria</taxon>
        <taxon>Pseudomonadati</taxon>
        <taxon>Bacteroidota</taxon>
        <taxon>Cytophagia</taxon>
        <taxon>Cytophagales</taxon>
        <taxon>Bernardetiaceae</taxon>
        <taxon>Bernardetia</taxon>
    </lineage>
</organism>
<dbReference type="OrthoDB" id="2078545at2"/>
<dbReference type="RefSeq" id="WP_014798048.1">
    <property type="nucleotide sequence ID" value="NC_018018.1"/>
</dbReference>
<dbReference type="PATRIC" id="fig|880071.3.peg.2213"/>
<proteinExistence type="predicted"/>
<reference evidence="2" key="1">
    <citation type="submission" date="2012-06" db="EMBL/GenBank/DDBJ databases">
        <title>The complete genome of Flexibacter litoralis DSM 6794.</title>
        <authorList>
            <person name="Lucas S."/>
            <person name="Copeland A."/>
            <person name="Lapidus A."/>
            <person name="Glavina del Rio T."/>
            <person name="Dalin E."/>
            <person name="Tice H."/>
            <person name="Bruce D."/>
            <person name="Goodwin L."/>
            <person name="Pitluck S."/>
            <person name="Peters L."/>
            <person name="Ovchinnikova G."/>
            <person name="Lu M."/>
            <person name="Kyrpides N."/>
            <person name="Mavromatis K."/>
            <person name="Ivanova N."/>
            <person name="Brettin T."/>
            <person name="Detter J.C."/>
            <person name="Han C."/>
            <person name="Larimer F."/>
            <person name="Land M."/>
            <person name="Hauser L."/>
            <person name="Markowitz V."/>
            <person name="Cheng J.-F."/>
            <person name="Hugenholtz P."/>
            <person name="Woyke T."/>
            <person name="Wu D."/>
            <person name="Spring S."/>
            <person name="Lang E."/>
            <person name="Kopitz M."/>
            <person name="Brambilla E."/>
            <person name="Klenk H.-P."/>
            <person name="Eisen J.A."/>
        </authorList>
    </citation>
    <scope>NUCLEOTIDE SEQUENCE [LARGE SCALE GENOMIC DNA]</scope>
    <source>
        <strain evidence="2">ATCC 23117 / DSM 6794 / NBRC 15988 / NCIMB 1366 / Sio-4</strain>
    </source>
</reference>
<dbReference type="KEGG" id="fli:Fleli_2223"/>
<protein>
    <submittedName>
        <fullName evidence="1">Uncharacterized protein</fullName>
    </submittedName>
</protein>
<name>I4AKW6_BERLS</name>
<dbReference type="AlphaFoldDB" id="I4AKW6"/>
<evidence type="ECO:0000313" key="1">
    <source>
        <dbReference type="EMBL" id="AFM04601.1"/>
    </source>
</evidence>